<dbReference type="Proteomes" id="UP000287177">
    <property type="component" value="Unassembled WGS sequence"/>
</dbReference>
<accession>A0A439DPP0</accession>
<name>A0A439DPP0_9MYCO</name>
<dbReference type="AlphaFoldDB" id="A0A439DPP0"/>
<reference evidence="1 2" key="1">
    <citation type="submission" date="2013-06" db="EMBL/GenBank/DDBJ databases">
        <title>The draft sequence of the Mycobacterium elephantis genome.</title>
        <authorList>
            <person name="Pettersson F.B."/>
            <person name="Das S."/>
            <person name="Dasgupta S."/>
            <person name="Bhattacharya A."/>
            <person name="Kirsebom L.A."/>
        </authorList>
    </citation>
    <scope>NUCLEOTIDE SEQUENCE [LARGE SCALE GENOMIC DNA]</scope>
    <source>
        <strain evidence="1 2">DSM 44368</strain>
    </source>
</reference>
<sequence length="118" mass="13045">MKLKSLDDGNLVVELTATFTHKLIGIEISMQGLYEIDPKSPALLSKDDTDGILARIPDDYRSGIANHAANDLFPFLRQSLHTTSIQLDPQSPMLLAPTGQWDVLMRDDPNSETSPEPK</sequence>
<evidence type="ECO:0000313" key="2">
    <source>
        <dbReference type="Proteomes" id="UP000287177"/>
    </source>
</evidence>
<proteinExistence type="predicted"/>
<keyword evidence="2" id="KW-1185">Reference proteome</keyword>
<gene>
    <name evidence="1" type="ORF">MELE44368_05425</name>
</gene>
<evidence type="ECO:0000313" key="1">
    <source>
        <dbReference type="EMBL" id="RWA17587.1"/>
    </source>
</evidence>
<dbReference type="EMBL" id="ATDN01000034">
    <property type="protein sequence ID" value="RWA17587.1"/>
    <property type="molecule type" value="Genomic_DNA"/>
</dbReference>
<protein>
    <submittedName>
        <fullName evidence="1">Uncharacterized protein</fullName>
    </submittedName>
</protein>
<comment type="caution">
    <text evidence="1">The sequence shown here is derived from an EMBL/GenBank/DDBJ whole genome shotgun (WGS) entry which is preliminary data.</text>
</comment>
<organism evidence="1 2">
    <name type="scientific">Mycolicibacterium elephantis DSM 44368</name>
    <dbReference type="NCBI Taxonomy" id="1335622"/>
    <lineage>
        <taxon>Bacteria</taxon>
        <taxon>Bacillati</taxon>
        <taxon>Actinomycetota</taxon>
        <taxon>Actinomycetes</taxon>
        <taxon>Mycobacteriales</taxon>
        <taxon>Mycobacteriaceae</taxon>
        <taxon>Mycolicibacterium</taxon>
    </lineage>
</organism>